<evidence type="ECO:0000313" key="10">
    <source>
        <dbReference type="Proteomes" id="UP001300604"/>
    </source>
</evidence>
<feature type="transmembrane region" description="Helical" evidence="7">
    <location>
        <begin position="7"/>
        <end position="30"/>
    </location>
</feature>
<feature type="transmembrane region" description="Helical" evidence="7">
    <location>
        <begin position="183"/>
        <end position="206"/>
    </location>
</feature>
<name>A0AA97D9Q2_9FIRM</name>
<keyword evidence="5 7" id="KW-1133">Transmembrane helix</keyword>
<dbReference type="GO" id="GO:0005886">
    <property type="term" value="C:plasma membrane"/>
    <property type="evidence" value="ECO:0007669"/>
    <property type="project" value="UniProtKB-SubCell"/>
</dbReference>
<evidence type="ECO:0000256" key="5">
    <source>
        <dbReference type="ARBA" id="ARBA00022989"/>
    </source>
</evidence>
<feature type="transmembrane region" description="Helical" evidence="7">
    <location>
        <begin position="241"/>
        <end position="262"/>
    </location>
</feature>
<dbReference type="Gene3D" id="1.10.3720.10">
    <property type="entry name" value="MetI-like"/>
    <property type="match status" value="1"/>
</dbReference>
<evidence type="ECO:0000256" key="2">
    <source>
        <dbReference type="ARBA" id="ARBA00022448"/>
    </source>
</evidence>
<evidence type="ECO:0000256" key="1">
    <source>
        <dbReference type="ARBA" id="ARBA00004651"/>
    </source>
</evidence>
<feature type="transmembrane region" description="Helical" evidence="7">
    <location>
        <begin position="76"/>
        <end position="95"/>
    </location>
</feature>
<dbReference type="Pfam" id="PF00528">
    <property type="entry name" value="BPD_transp_1"/>
    <property type="match status" value="1"/>
</dbReference>
<keyword evidence="2 7" id="KW-0813">Transport</keyword>
<gene>
    <name evidence="9" type="ORF">PXC00_02895</name>
</gene>
<feature type="transmembrane region" description="Helical" evidence="7">
    <location>
        <begin position="143"/>
        <end position="162"/>
    </location>
</feature>
<protein>
    <submittedName>
        <fullName evidence="9">Carbohydrate ABC transporter permease</fullName>
    </submittedName>
</protein>
<evidence type="ECO:0000313" key="9">
    <source>
        <dbReference type="EMBL" id="WOC32839.1"/>
    </source>
</evidence>
<dbReference type="AlphaFoldDB" id="A0AA97D9Q2"/>
<keyword evidence="6 7" id="KW-0472">Membrane</keyword>
<feature type="transmembrane region" description="Helical" evidence="7">
    <location>
        <begin position="107"/>
        <end position="131"/>
    </location>
</feature>
<keyword evidence="3" id="KW-1003">Cell membrane</keyword>
<evidence type="ECO:0000259" key="8">
    <source>
        <dbReference type="PROSITE" id="PS50928"/>
    </source>
</evidence>
<dbReference type="EMBL" id="CP135996">
    <property type="protein sequence ID" value="WOC32839.1"/>
    <property type="molecule type" value="Genomic_DNA"/>
</dbReference>
<dbReference type="PANTHER" id="PTHR43744">
    <property type="entry name" value="ABC TRANSPORTER PERMEASE PROTEIN MG189-RELATED-RELATED"/>
    <property type="match status" value="1"/>
</dbReference>
<evidence type="ECO:0000256" key="6">
    <source>
        <dbReference type="ARBA" id="ARBA00023136"/>
    </source>
</evidence>
<feature type="domain" description="ABC transmembrane type-1" evidence="8">
    <location>
        <begin position="72"/>
        <end position="262"/>
    </location>
</feature>
<dbReference type="KEGG" id="carl:PXC00_02895"/>
<dbReference type="InterPro" id="IPR000515">
    <property type="entry name" value="MetI-like"/>
</dbReference>
<keyword evidence="10" id="KW-1185">Reference proteome</keyword>
<comment type="subcellular location">
    <subcellularLocation>
        <location evidence="1 7">Cell membrane</location>
        <topology evidence="1 7">Multi-pass membrane protein</topology>
    </subcellularLocation>
</comment>
<dbReference type="Proteomes" id="UP001300604">
    <property type="component" value="Chromosome"/>
</dbReference>
<dbReference type="CDD" id="cd06261">
    <property type="entry name" value="TM_PBP2"/>
    <property type="match status" value="1"/>
</dbReference>
<dbReference type="GO" id="GO:0055085">
    <property type="term" value="P:transmembrane transport"/>
    <property type="evidence" value="ECO:0007669"/>
    <property type="project" value="InterPro"/>
</dbReference>
<accession>A0AA97D9Q2</accession>
<dbReference type="InterPro" id="IPR035906">
    <property type="entry name" value="MetI-like_sf"/>
</dbReference>
<organism evidence="9 10">
    <name type="scientific">Caproicibacterium argilliputei</name>
    <dbReference type="NCBI Taxonomy" id="3030016"/>
    <lineage>
        <taxon>Bacteria</taxon>
        <taxon>Bacillati</taxon>
        <taxon>Bacillota</taxon>
        <taxon>Clostridia</taxon>
        <taxon>Eubacteriales</taxon>
        <taxon>Oscillospiraceae</taxon>
        <taxon>Caproicibacterium</taxon>
    </lineage>
</organism>
<reference evidence="10" key="1">
    <citation type="submission" date="2024-06" db="EMBL/GenBank/DDBJ databases">
        <title>Caproicibacterium argilliputei sp. nov, a novel caproic acid producing anaerobic bacterium isolated from pit mud.</title>
        <authorList>
            <person name="Zeng C."/>
        </authorList>
    </citation>
    <scope>NUCLEOTIDE SEQUENCE [LARGE SCALE GENOMIC DNA]</scope>
    <source>
        <strain evidence="10">ZCY20-5</strain>
    </source>
</reference>
<dbReference type="PANTHER" id="PTHR43744:SF6">
    <property type="entry name" value="ABC TRANSPORTER PERMEASE PROTEIN YESQ-RELATED"/>
    <property type="match status" value="1"/>
</dbReference>
<proteinExistence type="inferred from homology"/>
<dbReference type="PROSITE" id="PS50928">
    <property type="entry name" value="ABC_TM1"/>
    <property type="match status" value="1"/>
</dbReference>
<evidence type="ECO:0000256" key="4">
    <source>
        <dbReference type="ARBA" id="ARBA00022692"/>
    </source>
</evidence>
<evidence type="ECO:0000256" key="3">
    <source>
        <dbReference type="ARBA" id="ARBA00022475"/>
    </source>
</evidence>
<sequence>MRKKAYSFFFHFFCILFSVTALYPILWLVASSFKESQKVFVDSSNLFPFPLHLENYSRGWQGIGGISFSTFYGNSFIVVLLSVLGVLFSCPLIAYGFSRVQFHFKRFWFVTVMITMMLPGQIVMIPQYIIYHKLNWTNTFLPLILPTWCGSAFFIFLIMQFIRSIPYELDEAAMIDGCNQFTIYARIILPLVKPALITAAIFQFYWSWDDFMGPLIYLGKPELFTVSVALRQFSDPTQTDWGAMFSMSALSLIPPILVFFIFQRYIVEGISTSGLKD</sequence>
<keyword evidence="4 7" id="KW-0812">Transmembrane</keyword>
<reference evidence="10" key="3">
    <citation type="submission" date="2024-06" db="EMBL/GenBank/DDBJ databases">
        <authorList>
            <person name="Zeng C."/>
        </authorList>
    </citation>
    <scope>NUCLEOTIDE SEQUENCE [LARGE SCALE GENOMIC DNA]</scope>
    <source>
        <strain evidence="10">ZCY20-5</strain>
    </source>
</reference>
<comment type="similarity">
    <text evidence="7">Belongs to the binding-protein-dependent transport system permease family.</text>
</comment>
<reference evidence="9 10" key="2">
    <citation type="submission" date="2024-06" db="EMBL/GenBank/DDBJ databases">
        <title>Caproicibacterium argilliputei sp. nov, a novel caproic acid producing anaerobic bacterium isolated from pit mud.</title>
        <authorList>
            <person name="Xia S."/>
        </authorList>
    </citation>
    <scope>NUCLEOTIDE SEQUENCE [LARGE SCALE GENOMIC DNA]</scope>
    <source>
        <strain evidence="9 10">ZCY20-5</strain>
    </source>
</reference>
<evidence type="ECO:0000256" key="7">
    <source>
        <dbReference type="RuleBase" id="RU363032"/>
    </source>
</evidence>
<dbReference type="RefSeq" id="WP_275845988.1">
    <property type="nucleotide sequence ID" value="NZ_CP135996.1"/>
</dbReference>
<dbReference type="SUPFAM" id="SSF161098">
    <property type="entry name" value="MetI-like"/>
    <property type="match status" value="1"/>
</dbReference>